<sequence>MESRNIKERFSANGIDPFLFPFAIPKTSYSSCVNSERLANRSEAPFVNEDVSSCRPPVASSFKTVQPLKYQQLKKTLQNPTEKRNIIIHLVH</sequence>
<organism evidence="1 2">
    <name type="scientific">Araneus ventricosus</name>
    <name type="common">Orbweaver spider</name>
    <name type="synonym">Epeira ventricosa</name>
    <dbReference type="NCBI Taxonomy" id="182803"/>
    <lineage>
        <taxon>Eukaryota</taxon>
        <taxon>Metazoa</taxon>
        <taxon>Ecdysozoa</taxon>
        <taxon>Arthropoda</taxon>
        <taxon>Chelicerata</taxon>
        <taxon>Arachnida</taxon>
        <taxon>Araneae</taxon>
        <taxon>Araneomorphae</taxon>
        <taxon>Entelegynae</taxon>
        <taxon>Araneoidea</taxon>
        <taxon>Araneidae</taxon>
        <taxon>Araneus</taxon>
    </lineage>
</organism>
<keyword evidence="2" id="KW-1185">Reference proteome</keyword>
<comment type="caution">
    <text evidence="1">The sequence shown here is derived from an EMBL/GenBank/DDBJ whole genome shotgun (WGS) entry which is preliminary data.</text>
</comment>
<accession>A0A4Y2AZR6</accession>
<dbReference type="AlphaFoldDB" id="A0A4Y2AZR6"/>
<dbReference type="EMBL" id="BGPR01000038">
    <property type="protein sequence ID" value="GBL84575.1"/>
    <property type="molecule type" value="Genomic_DNA"/>
</dbReference>
<evidence type="ECO:0000313" key="2">
    <source>
        <dbReference type="Proteomes" id="UP000499080"/>
    </source>
</evidence>
<dbReference type="Proteomes" id="UP000499080">
    <property type="component" value="Unassembled WGS sequence"/>
</dbReference>
<gene>
    <name evidence="1" type="ORF">AVEN_191048_1</name>
</gene>
<evidence type="ECO:0000313" key="1">
    <source>
        <dbReference type="EMBL" id="GBL84575.1"/>
    </source>
</evidence>
<protein>
    <submittedName>
        <fullName evidence="1">Uncharacterized protein</fullName>
    </submittedName>
</protein>
<name>A0A4Y2AZR6_ARAVE</name>
<proteinExistence type="predicted"/>
<reference evidence="1 2" key="1">
    <citation type="journal article" date="2019" name="Sci. Rep.">
        <title>Orb-weaving spider Araneus ventricosus genome elucidates the spidroin gene catalogue.</title>
        <authorList>
            <person name="Kono N."/>
            <person name="Nakamura H."/>
            <person name="Ohtoshi R."/>
            <person name="Moran D.A.P."/>
            <person name="Shinohara A."/>
            <person name="Yoshida Y."/>
            <person name="Fujiwara M."/>
            <person name="Mori M."/>
            <person name="Tomita M."/>
            <person name="Arakawa K."/>
        </authorList>
    </citation>
    <scope>NUCLEOTIDE SEQUENCE [LARGE SCALE GENOMIC DNA]</scope>
</reference>